<keyword evidence="4" id="KW-0653">Protein transport</keyword>
<dbReference type="GO" id="GO:0009306">
    <property type="term" value="P:protein secretion"/>
    <property type="evidence" value="ECO:0007669"/>
    <property type="project" value="InterPro"/>
</dbReference>
<keyword evidence="7 8" id="KW-0472">Membrane</keyword>
<protein>
    <submittedName>
        <fullName evidence="9">Preprotein translocase subunit SecE</fullName>
    </submittedName>
</protein>
<dbReference type="RefSeq" id="WP_044202165.1">
    <property type="nucleotide sequence ID" value="NZ_JABANE010000008.1"/>
</dbReference>
<dbReference type="GO" id="GO:0006886">
    <property type="term" value="P:intracellular protein transport"/>
    <property type="evidence" value="ECO:0007669"/>
    <property type="project" value="InterPro"/>
</dbReference>
<dbReference type="GO" id="GO:0016020">
    <property type="term" value="C:membrane"/>
    <property type="evidence" value="ECO:0007669"/>
    <property type="project" value="UniProtKB-SubCell"/>
</dbReference>
<keyword evidence="10" id="KW-1185">Reference proteome</keyword>
<dbReference type="GO" id="GO:0008320">
    <property type="term" value="F:protein transmembrane transporter activity"/>
    <property type="evidence" value="ECO:0007669"/>
    <property type="project" value="InterPro"/>
</dbReference>
<dbReference type="InterPro" id="IPR001901">
    <property type="entry name" value="Translocase_SecE/Sec61-g"/>
</dbReference>
<evidence type="ECO:0000256" key="6">
    <source>
        <dbReference type="ARBA" id="ARBA00023010"/>
    </source>
</evidence>
<evidence type="ECO:0000256" key="8">
    <source>
        <dbReference type="SAM" id="Phobius"/>
    </source>
</evidence>
<sequence length="63" mass="7181">MNKLMQFFKESYTEMTDNVTWLSFKEAQDSSVLVLVASLVFALVIGGVDFGFNELLTLFYNAF</sequence>
<evidence type="ECO:0000256" key="1">
    <source>
        <dbReference type="ARBA" id="ARBA00004370"/>
    </source>
</evidence>
<accession>A0A7X9RTH7</accession>
<dbReference type="NCBIfam" id="TIGR00964">
    <property type="entry name" value="secE_bact"/>
    <property type="match status" value="1"/>
</dbReference>
<dbReference type="Gene3D" id="1.20.5.1030">
    <property type="entry name" value="Preprotein translocase secy subunit"/>
    <property type="match status" value="1"/>
</dbReference>
<name>A0A7X9RTH7_9BACT</name>
<dbReference type="InterPro" id="IPR038379">
    <property type="entry name" value="SecE_sf"/>
</dbReference>
<evidence type="ECO:0000313" key="9">
    <source>
        <dbReference type="EMBL" id="NME67247.1"/>
    </source>
</evidence>
<gene>
    <name evidence="9" type="primary">secE</name>
    <name evidence="9" type="ORF">HHU12_04630</name>
</gene>
<evidence type="ECO:0000256" key="3">
    <source>
        <dbReference type="ARBA" id="ARBA00022692"/>
    </source>
</evidence>
<reference evidence="9 10" key="1">
    <citation type="submission" date="2020-04" db="EMBL/GenBank/DDBJ databases">
        <title>Flammeovirga sp. SR4, a novel species isolated from seawater.</title>
        <authorList>
            <person name="Wang X."/>
        </authorList>
    </citation>
    <scope>NUCLEOTIDE SEQUENCE [LARGE SCALE GENOMIC DNA]</scope>
    <source>
        <strain evidence="9 10">ATCC 23126</strain>
    </source>
</reference>
<comment type="caution">
    <text evidence="9">The sequence shown here is derived from an EMBL/GenBank/DDBJ whole genome shotgun (WGS) entry which is preliminary data.</text>
</comment>
<keyword evidence="6" id="KW-0811">Translocation</keyword>
<dbReference type="InterPro" id="IPR005807">
    <property type="entry name" value="SecE_bac"/>
</dbReference>
<comment type="subcellular location">
    <subcellularLocation>
        <location evidence="1">Membrane</location>
    </subcellularLocation>
</comment>
<dbReference type="EMBL" id="JABANE010000008">
    <property type="protein sequence ID" value="NME67247.1"/>
    <property type="molecule type" value="Genomic_DNA"/>
</dbReference>
<dbReference type="GO" id="GO:0006605">
    <property type="term" value="P:protein targeting"/>
    <property type="evidence" value="ECO:0007669"/>
    <property type="project" value="InterPro"/>
</dbReference>
<dbReference type="Pfam" id="PF00584">
    <property type="entry name" value="SecE"/>
    <property type="match status" value="1"/>
</dbReference>
<evidence type="ECO:0000256" key="5">
    <source>
        <dbReference type="ARBA" id="ARBA00022989"/>
    </source>
</evidence>
<feature type="transmembrane region" description="Helical" evidence="8">
    <location>
        <begin position="32"/>
        <end position="52"/>
    </location>
</feature>
<evidence type="ECO:0000256" key="7">
    <source>
        <dbReference type="ARBA" id="ARBA00023136"/>
    </source>
</evidence>
<evidence type="ECO:0000256" key="2">
    <source>
        <dbReference type="ARBA" id="ARBA00022448"/>
    </source>
</evidence>
<organism evidence="9 10">
    <name type="scientific">Flammeovirga aprica JL-4</name>
    <dbReference type="NCBI Taxonomy" id="694437"/>
    <lineage>
        <taxon>Bacteria</taxon>
        <taxon>Pseudomonadati</taxon>
        <taxon>Bacteroidota</taxon>
        <taxon>Cytophagia</taxon>
        <taxon>Cytophagales</taxon>
        <taxon>Flammeovirgaceae</taxon>
        <taxon>Flammeovirga</taxon>
    </lineage>
</organism>
<proteinExistence type="predicted"/>
<keyword evidence="2" id="KW-0813">Transport</keyword>
<evidence type="ECO:0000256" key="4">
    <source>
        <dbReference type="ARBA" id="ARBA00022927"/>
    </source>
</evidence>
<evidence type="ECO:0000313" key="10">
    <source>
        <dbReference type="Proteomes" id="UP000576082"/>
    </source>
</evidence>
<dbReference type="Proteomes" id="UP000576082">
    <property type="component" value="Unassembled WGS sequence"/>
</dbReference>
<keyword evidence="5 8" id="KW-1133">Transmembrane helix</keyword>
<dbReference type="AlphaFoldDB" id="A0A7X9RTH7"/>
<keyword evidence="3 8" id="KW-0812">Transmembrane</keyword>